<comment type="caution">
    <text evidence="2">The sequence shown here is derived from an EMBL/GenBank/DDBJ whole genome shotgun (WGS) entry which is preliminary data.</text>
</comment>
<sequence length="68" mass="7162">MLAPHLAAPADSTPRDGRSRLPRYLNASPRQGAVIFNSFRASAAFLNPYSADTAVSSLTPSVPPSHIA</sequence>
<dbReference type="Proteomes" id="UP001519460">
    <property type="component" value="Unassembled WGS sequence"/>
</dbReference>
<dbReference type="EMBL" id="JACVVK020000293">
    <property type="protein sequence ID" value="KAK7479892.1"/>
    <property type="molecule type" value="Genomic_DNA"/>
</dbReference>
<proteinExistence type="predicted"/>
<dbReference type="AlphaFoldDB" id="A0ABD0JY12"/>
<gene>
    <name evidence="2" type="ORF">BaRGS_00028882</name>
</gene>
<name>A0ABD0JY12_9CAEN</name>
<protein>
    <submittedName>
        <fullName evidence="2">Uncharacterized protein</fullName>
    </submittedName>
</protein>
<organism evidence="2 3">
    <name type="scientific">Batillaria attramentaria</name>
    <dbReference type="NCBI Taxonomy" id="370345"/>
    <lineage>
        <taxon>Eukaryota</taxon>
        <taxon>Metazoa</taxon>
        <taxon>Spiralia</taxon>
        <taxon>Lophotrochozoa</taxon>
        <taxon>Mollusca</taxon>
        <taxon>Gastropoda</taxon>
        <taxon>Caenogastropoda</taxon>
        <taxon>Sorbeoconcha</taxon>
        <taxon>Cerithioidea</taxon>
        <taxon>Batillariidae</taxon>
        <taxon>Batillaria</taxon>
    </lineage>
</organism>
<evidence type="ECO:0000256" key="1">
    <source>
        <dbReference type="SAM" id="MobiDB-lite"/>
    </source>
</evidence>
<evidence type="ECO:0000313" key="3">
    <source>
        <dbReference type="Proteomes" id="UP001519460"/>
    </source>
</evidence>
<keyword evidence="3" id="KW-1185">Reference proteome</keyword>
<evidence type="ECO:0000313" key="2">
    <source>
        <dbReference type="EMBL" id="KAK7479892.1"/>
    </source>
</evidence>
<feature type="region of interest" description="Disordered" evidence="1">
    <location>
        <begin position="1"/>
        <end position="25"/>
    </location>
</feature>
<accession>A0ABD0JY12</accession>
<reference evidence="2 3" key="1">
    <citation type="journal article" date="2023" name="Sci. Data">
        <title>Genome assembly of the Korean intertidal mud-creeper Batillaria attramentaria.</title>
        <authorList>
            <person name="Patra A.K."/>
            <person name="Ho P.T."/>
            <person name="Jun S."/>
            <person name="Lee S.J."/>
            <person name="Kim Y."/>
            <person name="Won Y.J."/>
        </authorList>
    </citation>
    <scope>NUCLEOTIDE SEQUENCE [LARGE SCALE GENOMIC DNA]</scope>
    <source>
        <strain evidence="2">Wonlab-2016</strain>
    </source>
</reference>